<dbReference type="Pfam" id="PF00483">
    <property type="entry name" value="NTP_transferase"/>
    <property type="match status" value="1"/>
</dbReference>
<dbReference type="SUPFAM" id="SSF53448">
    <property type="entry name" value="Nucleotide-diphospho-sugar transferases"/>
    <property type="match status" value="1"/>
</dbReference>
<reference evidence="2 3" key="1">
    <citation type="submission" date="2023-10" db="EMBL/GenBank/DDBJ databases">
        <title>Complete genome sequence of Shewanella sp. DAU334.</title>
        <authorList>
            <person name="Lee Y.-S."/>
            <person name="Jeong H.-R."/>
            <person name="Hwang E.-J."/>
            <person name="Choi Y.-L."/>
            <person name="Kim G.-D."/>
        </authorList>
    </citation>
    <scope>NUCLEOTIDE SEQUENCE [LARGE SCALE GENOMIC DNA]</scope>
    <source>
        <strain evidence="2 3">DAU334</strain>
    </source>
</reference>
<sequence length="406" mass="44805">MKGMILAAGKGTRIKPISYAIPKPMVPILGKPVMESMIQLFAKHGIDKIVINTSHLAEIIENYFGDGHHFNVQLSYSYEATEVNGEYVSQALGSAGGMRKIQDFSGFFDDTFIVVCGDAWIDLNLKEAVEHHKKHGGLATIITREVPTSEVSKYGVVVTDKYEQVVSFQEKPLESEALSNKINTGIYIFEPAVFDFIPKDTEFDIGSDLFPLLVERKAHFYAVNMDFQWLDVGKVKDIWEVTSEILNGKVKGYPIPGTQMAPGVWVGINTQIDISKCKITPPVIVSSGCEIQNGATIIGPAVIGANCKVDSRSLLSNTLICDYVHLADDAYIVNKTMFGDYLIGHDGYTQLLSECQYVSILKNRNVSRPPMGKNSMNEVYSAVEVTQAAPKAKSEVKVDRPLLQIK</sequence>
<dbReference type="InterPro" id="IPR050486">
    <property type="entry name" value="Mannose-1P_guanyltransferase"/>
</dbReference>
<evidence type="ECO:0000313" key="3">
    <source>
        <dbReference type="Proteomes" id="UP001529491"/>
    </source>
</evidence>
<dbReference type="Proteomes" id="UP001529491">
    <property type="component" value="Chromosome"/>
</dbReference>
<proteinExistence type="predicted"/>
<protein>
    <submittedName>
        <fullName evidence="2">NDP-sugar synthase</fullName>
    </submittedName>
</protein>
<dbReference type="Gene3D" id="3.90.550.10">
    <property type="entry name" value="Spore Coat Polysaccharide Biosynthesis Protein SpsA, Chain A"/>
    <property type="match status" value="1"/>
</dbReference>
<dbReference type="EMBL" id="CP136522">
    <property type="protein sequence ID" value="WOT05049.1"/>
    <property type="molecule type" value="Genomic_DNA"/>
</dbReference>
<evidence type="ECO:0000259" key="1">
    <source>
        <dbReference type="Pfam" id="PF00483"/>
    </source>
</evidence>
<keyword evidence="3" id="KW-1185">Reference proteome</keyword>
<gene>
    <name evidence="2" type="ORF">RGE70_17405</name>
</gene>
<dbReference type="InterPro" id="IPR029044">
    <property type="entry name" value="Nucleotide-diphossugar_trans"/>
</dbReference>
<feature type="domain" description="Nucleotidyl transferase" evidence="1">
    <location>
        <begin position="2"/>
        <end position="246"/>
    </location>
</feature>
<accession>A0ABZ0JZ88</accession>
<name>A0ABZ0JZ88_9GAMM</name>
<dbReference type="RefSeq" id="WP_310472686.1">
    <property type="nucleotide sequence ID" value="NZ_CP136522.1"/>
</dbReference>
<dbReference type="InterPro" id="IPR005835">
    <property type="entry name" value="NTP_transferase_dom"/>
</dbReference>
<dbReference type="CDD" id="cd04181">
    <property type="entry name" value="NTP_transferase"/>
    <property type="match status" value="1"/>
</dbReference>
<evidence type="ECO:0000313" key="2">
    <source>
        <dbReference type="EMBL" id="WOT05049.1"/>
    </source>
</evidence>
<organism evidence="2 3">
    <name type="scientific">Shewanella youngdeokensis</name>
    <dbReference type="NCBI Taxonomy" id="2999068"/>
    <lineage>
        <taxon>Bacteria</taxon>
        <taxon>Pseudomonadati</taxon>
        <taxon>Pseudomonadota</taxon>
        <taxon>Gammaproteobacteria</taxon>
        <taxon>Alteromonadales</taxon>
        <taxon>Shewanellaceae</taxon>
        <taxon>Shewanella</taxon>
    </lineage>
</organism>
<dbReference type="PANTHER" id="PTHR22572">
    <property type="entry name" value="SUGAR-1-PHOSPHATE GUANYL TRANSFERASE"/>
    <property type="match status" value="1"/>
</dbReference>
<dbReference type="Gene3D" id="2.160.10.10">
    <property type="entry name" value="Hexapeptide repeat proteins"/>
    <property type="match status" value="1"/>
</dbReference>